<evidence type="ECO:0000313" key="3">
    <source>
        <dbReference type="Proteomes" id="UP000596661"/>
    </source>
</evidence>
<organism evidence="2 3">
    <name type="scientific">Cannabis sativa</name>
    <name type="common">Hemp</name>
    <name type="synonym">Marijuana</name>
    <dbReference type="NCBI Taxonomy" id="3483"/>
    <lineage>
        <taxon>Eukaryota</taxon>
        <taxon>Viridiplantae</taxon>
        <taxon>Streptophyta</taxon>
        <taxon>Embryophyta</taxon>
        <taxon>Tracheophyta</taxon>
        <taxon>Spermatophyta</taxon>
        <taxon>Magnoliopsida</taxon>
        <taxon>eudicotyledons</taxon>
        <taxon>Gunneridae</taxon>
        <taxon>Pentapetalae</taxon>
        <taxon>rosids</taxon>
        <taxon>fabids</taxon>
        <taxon>Rosales</taxon>
        <taxon>Cannabaceae</taxon>
        <taxon>Cannabis</taxon>
    </lineage>
</organism>
<sequence length="205" mass="22958">MRKDCWSLHHLNHGVYLKEHKQENPSDTVMEEVDSPTSSLQPDGVKEKSATNAENRRKYAENLFDSIDDDRNLEDREEEDDSDSYVKDMHYKDLIAEEHAHGQTEAKTSNPHKEEGKGKQHKKSLKALIQRIMEVAAKTKVSDDLKLMALQSGLAIGSLLWGEMGPQRAYDHFEIAKHHNSPAGGKTFVSSKNITACTPCSASAS</sequence>
<dbReference type="AlphaFoldDB" id="A0A803QQG7"/>
<dbReference type="EnsemblPlants" id="evm.model.10.808">
    <property type="protein sequence ID" value="cds.evm.model.10.808"/>
    <property type="gene ID" value="evm.TU.10.808"/>
</dbReference>
<reference evidence="2" key="1">
    <citation type="submission" date="2021-03" db="UniProtKB">
        <authorList>
            <consortium name="EnsemblPlants"/>
        </authorList>
    </citation>
    <scope>IDENTIFICATION</scope>
</reference>
<keyword evidence="3" id="KW-1185">Reference proteome</keyword>
<dbReference type="EMBL" id="UZAU01000811">
    <property type="status" value="NOT_ANNOTATED_CDS"/>
    <property type="molecule type" value="Genomic_DNA"/>
</dbReference>
<dbReference type="Proteomes" id="UP000596661">
    <property type="component" value="Unassembled WGS sequence"/>
</dbReference>
<feature type="region of interest" description="Disordered" evidence="1">
    <location>
        <begin position="17"/>
        <end position="87"/>
    </location>
</feature>
<dbReference type="Gramene" id="evm.model.10.808">
    <property type="protein sequence ID" value="cds.evm.model.10.808"/>
    <property type="gene ID" value="evm.TU.10.808"/>
</dbReference>
<evidence type="ECO:0000256" key="1">
    <source>
        <dbReference type="SAM" id="MobiDB-lite"/>
    </source>
</evidence>
<name>A0A803QQG7_CANSA</name>
<feature type="region of interest" description="Disordered" evidence="1">
    <location>
        <begin position="101"/>
        <end position="121"/>
    </location>
</feature>
<evidence type="ECO:0000313" key="2">
    <source>
        <dbReference type="EnsemblPlants" id="cds.evm.model.10.808"/>
    </source>
</evidence>
<accession>A0A803QQG7</accession>
<proteinExistence type="predicted"/>
<feature type="compositionally biased region" description="Basic and acidic residues" evidence="1">
    <location>
        <begin position="44"/>
        <end position="60"/>
    </location>
</feature>
<protein>
    <submittedName>
        <fullName evidence="2">Uncharacterized protein</fullName>
    </submittedName>
</protein>